<keyword evidence="2" id="KW-1185">Reference proteome</keyword>
<name>A0A197JDE7_9FUNG</name>
<dbReference type="AlphaFoldDB" id="A0A197JDE7"/>
<evidence type="ECO:0000313" key="2">
    <source>
        <dbReference type="Proteomes" id="UP000078512"/>
    </source>
</evidence>
<accession>A0A197JDE7</accession>
<organism evidence="1 2">
    <name type="scientific">Linnemannia elongata AG-77</name>
    <dbReference type="NCBI Taxonomy" id="1314771"/>
    <lineage>
        <taxon>Eukaryota</taxon>
        <taxon>Fungi</taxon>
        <taxon>Fungi incertae sedis</taxon>
        <taxon>Mucoromycota</taxon>
        <taxon>Mortierellomycotina</taxon>
        <taxon>Mortierellomycetes</taxon>
        <taxon>Mortierellales</taxon>
        <taxon>Mortierellaceae</taxon>
        <taxon>Linnemannia</taxon>
    </lineage>
</organism>
<dbReference type="EMBL" id="KV442162">
    <property type="protein sequence ID" value="OAQ22474.1"/>
    <property type="molecule type" value="Genomic_DNA"/>
</dbReference>
<reference evidence="1 2" key="1">
    <citation type="submission" date="2016-05" db="EMBL/GenBank/DDBJ databases">
        <title>Genome sequencing reveals origins of a unique bacterial endosymbiosis in the earliest lineages of terrestrial Fungi.</title>
        <authorList>
            <consortium name="DOE Joint Genome Institute"/>
            <person name="Uehling J."/>
            <person name="Gryganskyi A."/>
            <person name="Hameed K."/>
            <person name="Tschaplinski T."/>
            <person name="Misztal P."/>
            <person name="Wu S."/>
            <person name="Desiro A."/>
            <person name="Vande Pol N."/>
            <person name="Du Z.-Y."/>
            <person name="Zienkiewicz A."/>
            <person name="Zienkiewicz K."/>
            <person name="Morin E."/>
            <person name="Tisserant E."/>
            <person name="Splivallo R."/>
            <person name="Hainaut M."/>
            <person name="Henrissat B."/>
            <person name="Ohm R."/>
            <person name="Kuo A."/>
            <person name="Yan J."/>
            <person name="Lipzen A."/>
            <person name="Nolan M."/>
            <person name="Labutti K."/>
            <person name="Barry K."/>
            <person name="Goldstein A."/>
            <person name="Labbe J."/>
            <person name="Schadt C."/>
            <person name="Tuskan G."/>
            <person name="Grigoriev I."/>
            <person name="Martin F."/>
            <person name="Vilgalys R."/>
            <person name="Bonito G."/>
        </authorList>
    </citation>
    <scope>NUCLEOTIDE SEQUENCE [LARGE SCALE GENOMIC DNA]</scope>
    <source>
        <strain evidence="1 2">AG-77</strain>
    </source>
</reference>
<gene>
    <name evidence="1" type="ORF">K457DRAFT_1838036</name>
</gene>
<proteinExistence type="predicted"/>
<feature type="non-terminal residue" evidence="1">
    <location>
        <position position="1"/>
    </location>
</feature>
<protein>
    <submittedName>
        <fullName evidence="1">Uncharacterized protein</fullName>
    </submittedName>
</protein>
<sequence>VRRTNLTPKLRLAQVELGIQAYQERRLMRHNMQQALSNPPKLTQDDALAQRILSSILIPTTNNPVTLELATTKHL</sequence>
<evidence type="ECO:0000313" key="1">
    <source>
        <dbReference type="EMBL" id="OAQ22474.1"/>
    </source>
</evidence>
<dbReference type="Proteomes" id="UP000078512">
    <property type="component" value="Unassembled WGS sequence"/>
</dbReference>
<feature type="non-terminal residue" evidence="1">
    <location>
        <position position="75"/>
    </location>
</feature>